<dbReference type="OrthoDB" id="752993at2"/>
<dbReference type="AlphaFoldDB" id="A0A1H0DN28"/>
<evidence type="ECO:0000313" key="2">
    <source>
        <dbReference type="EMBL" id="SDN71446.1"/>
    </source>
</evidence>
<feature type="chain" id="PRO_5010357182" description="3-keto-disaccharide hydrolase domain-containing protein" evidence="1">
    <location>
        <begin position="23"/>
        <end position="231"/>
    </location>
</feature>
<keyword evidence="1" id="KW-0732">Signal</keyword>
<keyword evidence="3" id="KW-1185">Reference proteome</keyword>
<organism evidence="2 3">
    <name type="scientific">Pedobacter steynii</name>
    <dbReference type="NCBI Taxonomy" id="430522"/>
    <lineage>
        <taxon>Bacteria</taxon>
        <taxon>Pseudomonadati</taxon>
        <taxon>Bacteroidota</taxon>
        <taxon>Sphingobacteriia</taxon>
        <taxon>Sphingobacteriales</taxon>
        <taxon>Sphingobacteriaceae</taxon>
        <taxon>Pedobacter</taxon>
    </lineage>
</organism>
<protein>
    <recommendedName>
        <fullName evidence="4">3-keto-disaccharide hydrolase domain-containing protein</fullName>
    </recommendedName>
</protein>
<reference evidence="3" key="1">
    <citation type="submission" date="2016-10" db="EMBL/GenBank/DDBJ databases">
        <authorList>
            <person name="Varghese N."/>
            <person name="Submissions S."/>
        </authorList>
    </citation>
    <scope>NUCLEOTIDE SEQUENCE [LARGE SCALE GENOMIC DNA]</scope>
    <source>
        <strain evidence="3">DSM 19110</strain>
    </source>
</reference>
<feature type="signal peptide" evidence="1">
    <location>
        <begin position="1"/>
        <end position="22"/>
    </location>
</feature>
<accession>A0A1H0DN28</accession>
<dbReference type="EMBL" id="FNGY01000009">
    <property type="protein sequence ID" value="SDN71446.1"/>
    <property type="molecule type" value="Genomic_DNA"/>
</dbReference>
<evidence type="ECO:0000313" key="3">
    <source>
        <dbReference type="Proteomes" id="UP000183200"/>
    </source>
</evidence>
<name>A0A1H0DN28_9SPHI</name>
<gene>
    <name evidence="2" type="ORF">SAMN05421820_10949</name>
</gene>
<dbReference type="Gene3D" id="2.60.120.560">
    <property type="entry name" value="Exo-inulinase, domain 1"/>
    <property type="match status" value="1"/>
</dbReference>
<evidence type="ECO:0000256" key="1">
    <source>
        <dbReference type="SAM" id="SignalP"/>
    </source>
</evidence>
<evidence type="ECO:0008006" key="4">
    <source>
        <dbReference type="Google" id="ProtNLM"/>
    </source>
</evidence>
<proteinExistence type="predicted"/>
<dbReference type="RefSeq" id="WP_074611299.1">
    <property type="nucleotide sequence ID" value="NZ_FNGY01000009.1"/>
</dbReference>
<dbReference type="Proteomes" id="UP000183200">
    <property type="component" value="Unassembled WGS sequence"/>
</dbReference>
<sequence length="231" mass="26535">MNLYKTILFFFLTLAITPVVNAQNKVIFKENFRKNDLRKNWLSLNGDWNVKDSGIQGNKDANWAILLCNKPLSENYILTFSSLAEPGTYLFEVMLNLNQNKFLGILLNQFENRVSIEDRGLFANLDMTGSFIHSVGHIGTMPKVERPKEHTWQDWKIQRAGNEFFIWINNQAITSFRDATGFVKPKGQFGFAINGKASIRHVKLIKTKGESSVPPKDFKGKPRIKPFFVFE</sequence>